<keyword evidence="4" id="KW-1185">Reference proteome</keyword>
<dbReference type="Proteomes" id="UP000826656">
    <property type="component" value="Unassembled WGS sequence"/>
</dbReference>
<comment type="caution">
    <text evidence="3">The sequence shown here is derived from an EMBL/GenBank/DDBJ whole genome shotgun (WGS) entry which is preliminary data.</text>
</comment>
<name>A0ABQ7UJ68_SOLTU</name>
<gene>
    <name evidence="3" type="ORF">KY290_028892</name>
</gene>
<proteinExistence type="inferred from homology"/>
<evidence type="ECO:0000256" key="1">
    <source>
        <dbReference type="ARBA" id="ARBA00010980"/>
    </source>
</evidence>
<accession>A0ABQ7UJ68</accession>
<dbReference type="Pfam" id="PF04431">
    <property type="entry name" value="Pec_lyase_N"/>
    <property type="match status" value="1"/>
</dbReference>
<organism evidence="3 4">
    <name type="scientific">Solanum tuberosum</name>
    <name type="common">Potato</name>
    <dbReference type="NCBI Taxonomy" id="4113"/>
    <lineage>
        <taxon>Eukaryota</taxon>
        <taxon>Viridiplantae</taxon>
        <taxon>Streptophyta</taxon>
        <taxon>Embryophyta</taxon>
        <taxon>Tracheophyta</taxon>
        <taxon>Spermatophyta</taxon>
        <taxon>Magnoliopsida</taxon>
        <taxon>eudicotyledons</taxon>
        <taxon>Gunneridae</taxon>
        <taxon>Pentapetalae</taxon>
        <taxon>asterids</taxon>
        <taxon>lamiids</taxon>
        <taxon>Solanales</taxon>
        <taxon>Solanaceae</taxon>
        <taxon>Solanoideae</taxon>
        <taxon>Solaneae</taxon>
        <taxon>Solanum</taxon>
    </lineage>
</organism>
<evidence type="ECO:0000313" key="3">
    <source>
        <dbReference type="EMBL" id="KAH0749660.1"/>
    </source>
</evidence>
<dbReference type="InterPro" id="IPR007524">
    <property type="entry name" value="Pec_lyase_N"/>
</dbReference>
<sequence length="75" mass="8721">MDLPPPSQVEFLCNFVHTSFSIEANIGEFDEVWRTRATQANKNAKESYNPHPEKVAANLNKHVHSYFHDTWTFTQ</sequence>
<evidence type="ECO:0000259" key="2">
    <source>
        <dbReference type="Pfam" id="PF04431"/>
    </source>
</evidence>
<feature type="domain" description="Pectate lyase N-terminal" evidence="2">
    <location>
        <begin position="25"/>
        <end position="65"/>
    </location>
</feature>
<protein>
    <recommendedName>
        <fullName evidence="2">Pectate lyase N-terminal domain-containing protein</fullName>
    </recommendedName>
</protein>
<dbReference type="EMBL" id="JAIVGD010000019">
    <property type="protein sequence ID" value="KAH0749660.1"/>
    <property type="molecule type" value="Genomic_DNA"/>
</dbReference>
<evidence type="ECO:0000313" key="4">
    <source>
        <dbReference type="Proteomes" id="UP000826656"/>
    </source>
</evidence>
<comment type="similarity">
    <text evidence="1">Belongs to the polysaccharide lyase 1 family.</text>
</comment>
<reference evidence="3 4" key="1">
    <citation type="journal article" date="2021" name="bioRxiv">
        <title>Chromosome-scale and haplotype-resolved genome assembly of a tetraploid potato cultivar.</title>
        <authorList>
            <person name="Sun H."/>
            <person name="Jiao W.-B."/>
            <person name="Krause K."/>
            <person name="Campoy J.A."/>
            <person name="Goel M."/>
            <person name="Folz-Donahue K."/>
            <person name="Kukat C."/>
            <person name="Huettel B."/>
            <person name="Schneeberger K."/>
        </authorList>
    </citation>
    <scope>NUCLEOTIDE SEQUENCE [LARGE SCALE GENOMIC DNA]</scope>
    <source>
        <strain evidence="3">SolTubOtavaFocal</strain>
        <tissue evidence="3">Leaves</tissue>
    </source>
</reference>